<keyword evidence="10" id="KW-0058">Aromatic hydrocarbons catabolism</keyword>
<comment type="pathway">
    <text evidence="2">Biopolymer metabolism; poly-(R)-3-hydroxybutanoate biosynthesis.</text>
</comment>
<feature type="active site" description="Proton acceptor" evidence="16">
    <location>
        <position position="357"/>
    </location>
</feature>
<dbReference type="EMBL" id="CP124734">
    <property type="protein sequence ID" value="WHA43325.1"/>
    <property type="molecule type" value="Genomic_DNA"/>
</dbReference>
<dbReference type="RefSeq" id="WP_137395254.1">
    <property type="nucleotide sequence ID" value="NZ_CP124734.1"/>
</dbReference>
<keyword evidence="11 17" id="KW-0012">Acyltransferase</keyword>
<evidence type="ECO:0000256" key="9">
    <source>
        <dbReference type="ARBA" id="ARBA00022752"/>
    </source>
</evidence>
<dbReference type="PANTHER" id="PTHR18919">
    <property type="entry name" value="ACETYL-COA C-ACYLTRANSFERASE"/>
    <property type="match status" value="1"/>
</dbReference>
<feature type="active site" description="Acyl-thioester intermediate" evidence="16">
    <location>
        <position position="90"/>
    </location>
</feature>
<dbReference type="InterPro" id="IPR020617">
    <property type="entry name" value="Thiolase_C"/>
</dbReference>
<evidence type="ECO:0000256" key="17">
    <source>
        <dbReference type="RuleBase" id="RU003557"/>
    </source>
</evidence>
<feature type="domain" description="Thiolase N-terminal" evidence="18">
    <location>
        <begin position="5"/>
        <end position="268"/>
    </location>
</feature>
<dbReference type="NCBIfam" id="TIGR02430">
    <property type="entry name" value="pcaF"/>
    <property type="match status" value="1"/>
</dbReference>
<comment type="pathway">
    <text evidence="12">Metabolic intermediate biosynthesis; (R)-mevalonate biosynthesis; (R)-mevalonate from acetyl-CoA: step 1/3.</text>
</comment>
<accession>A0AAF0HER0</accession>
<evidence type="ECO:0000313" key="20">
    <source>
        <dbReference type="EMBL" id="WHA43325.1"/>
    </source>
</evidence>
<comment type="pathway">
    <text evidence="3">Aromatic compound metabolism; beta-ketoadipate pathway; acetyl-CoA and succinyl-CoA from 3-oxoadipate: step 2/2.</text>
</comment>
<dbReference type="Pfam" id="PF02803">
    <property type="entry name" value="Thiolase_C"/>
    <property type="match status" value="1"/>
</dbReference>
<reference evidence="20" key="1">
    <citation type="submission" date="2023-05" db="EMBL/GenBank/DDBJ databases">
        <title>Complete genome sequence of Agrobacterium larrymoorei CFBP5477.</title>
        <authorList>
            <person name="Yen H.-C."/>
            <person name="Chou L."/>
            <person name="Lin Y.-C."/>
            <person name="Lai E.-M."/>
            <person name="Kuo C.-H."/>
        </authorList>
    </citation>
    <scope>NUCLEOTIDE SEQUENCE</scope>
    <source>
        <strain evidence="20">CFBP5477</strain>
    </source>
</reference>
<dbReference type="InterPro" id="IPR020613">
    <property type="entry name" value="Thiolase_CS"/>
</dbReference>
<proteinExistence type="inferred from homology"/>
<organism evidence="20 21">
    <name type="scientific">Agrobacterium larrymoorei</name>
    <dbReference type="NCBI Taxonomy" id="160699"/>
    <lineage>
        <taxon>Bacteria</taxon>
        <taxon>Pseudomonadati</taxon>
        <taxon>Pseudomonadota</taxon>
        <taxon>Alphaproteobacteria</taxon>
        <taxon>Hyphomicrobiales</taxon>
        <taxon>Rhizobiaceae</taxon>
        <taxon>Rhizobium/Agrobacterium group</taxon>
        <taxon>Agrobacterium</taxon>
    </lineage>
</organism>
<evidence type="ECO:0000256" key="4">
    <source>
        <dbReference type="ARBA" id="ARBA00010982"/>
    </source>
</evidence>
<sequence>MYEAFICDAVRTPIGRYGGPLSSVRADDLAALPLSALISRNPSVDWSKVDDVIYGCANQAGEDNRNVGRMAVLLSGLPVSIPATTINRLCGSGMDAVGMAARSIRSGDCDFVIAGGVESMSRAPFVMPKAESAFSRSNAIYDTTIGWRFVNPKMKNAFGVDSMPQTADNVAADFAVSREDQDAYAVRSQSRWAAANAAGIFAEEIVAVHVPQKKGEPLVVDTDDHPRPGTTIEQLSKLKGVNGPDFSVTAGNASGVNDGAGALIVASEAMAKAQGLTPKARVVAMAAAGVEPRVMGIGPVPAVHRVLERAGLSLEQMDVIELNEAFSAQALAVLRQLGLPDDAEHVNPNGGAIALGHPLGMSGARLVMTAAYQLQRQGGRYALCTMCVGVGQGIAIILERV</sequence>
<evidence type="ECO:0000256" key="7">
    <source>
        <dbReference type="ARBA" id="ARBA00016181"/>
    </source>
</evidence>
<evidence type="ECO:0000256" key="3">
    <source>
        <dbReference type="ARBA" id="ARBA00005071"/>
    </source>
</evidence>
<evidence type="ECO:0000313" key="21">
    <source>
        <dbReference type="Proteomes" id="UP000298664"/>
    </source>
</evidence>
<dbReference type="PANTHER" id="PTHR18919:SF107">
    <property type="entry name" value="ACETYL-COA ACETYLTRANSFERASE, CYTOSOLIC"/>
    <property type="match status" value="1"/>
</dbReference>
<evidence type="ECO:0000259" key="19">
    <source>
        <dbReference type="Pfam" id="PF02803"/>
    </source>
</evidence>
<keyword evidence="8 17" id="KW-0808">Transferase</keyword>
<dbReference type="InterPro" id="IPR020616">
    <property type="entry name" value="Thiolase_N"/>
</dbReference>
<evidence type="ECO:0000256" key="1">
    <source>
        <dbReference type="ARBA" id="ARBA00003720"/>
    </source>
</evidence>
<dbReference type="FunFam" id="3.40.47.10:FF:000010">
    <property type="entry name" value="Acetyl-CoA acetyltransferase (Thiolase)"/>
    <property type="match status" value="1"/>
</dbReference>
<dbReference type="PIRSF" id="PIRSF000429">
    <property type="entry name" value="Ac-CoA_Ac_transf"/>
    <property type="match status" value="1"/>
</dbReference>
<dbReference type="EC" id="2.3.1.174" evidence="6"/>
<dbReference type="Pfam" id="PF00108">
    <property type="entry name" value="Thiolase_N"/>
    <property type="match status" value="1"/>
</dbReference>
<dbReference type="Gene3D" id="3.40.47.10">
    <property type="match status" value="1"/>
</dbReference>
<protein>
    <recommendedName>
        <fullName evidence="7">Beta-ketoadipyl-CoA thiolase</fullName>
        <ecNumber evidence="6">2.3.1.174</ecNumber>
    </recommendedName>
    <alternativeName>
        <fullName evidence="13">3-oxoadipyl-CoA thiolase</fullName>
    </alternativeName>
    <alternativeName>
        <fullName evidence="15">Beta-ketothiolase</fullName>
    </alternativeName>
</protein>
<dbReference type="InterPro" id="IPR012793">
    <property type="entry name" value="PcaF"/>
</dbReference>
<dbReference type="GO" id="GO:0033812">
    <property type="term" value="F:3-oxoadipyl-CoA thiolase activity"/>
    <property type="evidence" value="ECO:0007669"/>
    <property type="project" value="UniProtKB-EC"/>
</dbReference>
<evidence type="ECO:0000256" key="2">
    <source>
        <dbReference type="ARBA" id="ARBA00004683"/>
    </source>
</evidence>
<evidence type="ECO:0000256" key="16">
    <source>
        <dbReference type="PIRSR" id="PIRSR000429-1"/>
    </source>
</evidence>
<dbReference type="AlphaFoldDB" id="A0AAF0HER0"/>
<evidence type="ECO:0000256" key="15">
    <source>
        <dbReference type="ARBA" id="ARBA00080155"/>
    </source>
</evidence>
<evidence type="ECO:0000256" key="11">
    <source>
        <dbReference type="ARBA" id="ARBA00023315"/>
    </source>
</evidence>
<dbReference type="GO" id="GO:0042619">
    <property type="term" value="P:poly-hydroxybutyrate biosynthetic process"/>
    <property type="evidence" value="ECO:0007669"/>
    <property type="project" value="UniProtKB-KW"/>
</dbReference>
<comment type="subunit">
    <text evidence="5">Homotetramer.</text>
</comment>
<evidence type="ECO:0000256" key="5">
    <source>
        <dbReference type="ARBA" id="ARBA00011881"/>
    </source>
</evidence>
<dbReference type="PROSITE" id="PS00099">
    <property type="entry name" value="THIOLASE_3"/>
    <property type="match status" value="1"/>
</dbReference>
<dbReference type="InterPro" id="IPR020610">
    <property type="entry name" value="Thiolase_AS"/>
</dbReference>
<feature type="domain" description="Thiolase C-terminal" evidence="19">
    <location>
        <begin position="276"/>
        <end position="400"/>
    </location>
</feature>
<dbReference type="NCBIfam" id="TIGR01930">
    <property type="entry name" value="AcCoA-C-Actrans"/>
    <property type="match status" value="1"/>
</dbReference>
<dbReference type="SUPFAM" id="SSF53901">
    <property type="entry name" value="Thiolase-like"/>
    <property type="match status" value="2"/>
</dbReference>
<evidence type="ECO:0000256" key="13">
    <source>
        <dbReference type="ARBA" id="ARBA00041222"/>
    </source>
</evidence>
<evidence type="ECO:0000256" key="8">
    <source>
        <dbReference type="ARBA" id="ARBA00022679"/>
    </source>
</evidence>
<evidence type="ECO:0000256" key="10">
    <source>
        <dbReference type="ARBA" id="ARBA00022797"/>
    </source>
</evidence>
<dbReference type="CDD" id="cd00751">
    <property type="entry name" value="thiolase"/>
    <property type="match status" value="1"/>
</dbReference>
<dbReference type="Proteomes" id="UP000298664">
    <property type="component" value="Chromosome Linear"/>
</dbReference>
<comment type="catalytic activity">
    <reaction evidence="14">
        <text>succinyl-CoA + acetyl-CoA = 3-oxoadipyl-CoA + CoA</text>
        <dbReference type="Rhea" id="RHEA:19481"/>
        <dbReference type="ChEBI" id="CHEBI:57287"/>
        <dbReference type="ChEBI" id="CHEBI:57288"/>
        <dbReference type="ChEBI" id="CHEBI:57292"/>
        <dbReference type="ChEBI" id="CHEBI:57348"/>
        <dbReference type="EC" id="2.3.1.174"/>
    </reaction>
</comment>
<dbReference type="InterPro" id="IPR020615">
    <property type="entry name" value="Thiolase_acyl_enz_int_AS"/>
</dbReference>
<gene>
    <name evidence="20" type="primary">pcaF</name>
    <name evidence="20" type="ORF">CFBP5477_018980</name>
</gene>
<comment type="similarity">
    <text evidence="4 17">Belongs to the thiolase-like superfamily. Thiolase family.</text>
</comment>
<comment type="function">
    <text evidence="1">Catalyzes thiolytic cleavage of beta-ketoadipyl-CoA to succinyl-CoA and acetyl-CoA.</text>
</comment>
<keyword evidence="9" id="KW-0583">PHB biosynthesis</keyword>
<feature type="active site" description="Proton acceptor" evidence="16">
    <location>
        <position position="387"/>
    </location>
</feature>
<dbReference type="GO" id="GO:0019619">
    <property type="term" value="P:3,4-dihydroxybenzoate catabolic process"/>
    <property type="evidence" value="ECO:0007669"/>
    <property type="project" value="InterPro"/>
</dbReference>
<evidence type="ECO:0000256" key="12">
    <source>
        <dbReference type="ARBA" id="ARBA00037924"/>
    </source>
</evidence>
<evidence type="ECO:0000259" key="18">
    <source>
        <dbReference type="Pfam" id="PF00108"/>
    </source>
</evidence>
<evidence type="ECO:0000256" key="14">
    <source>
        <dbReference type="ARBA" id="ARBA00048527"/>
    </source>
</evidence>
<dbReference type="PROSITE" id="PS00098">
    <property type="entry name" value="THIOLASE_1"/>
    <property type="match status" value="1"/>
</dbReference>
<dbReference type="InterPro" id="IPR002155">
    <property type="entry name" value="Thiolase"/>
</dbReference>
<dbReference type="NCBIfam" id="NF006551">
    <property type="entry name" value="PRK09050.1"/>
    <property type="match status" value="1"/>
</dbReference>
<name>A0AAF0HER0_9HYPH</name>
<dbReference type="PROSITE" id="PS00737">
    <property type="entry name" value="THIOLASE_2"/>
    <property type="match status" value="1"/>
</dbReference>
<evidence type="ECO:0000256" key="6">
    <source>
        <dbReference type="ARBA" id="ARBA00012233"/>
    </source>
</evidence>
<dbReference type="InterPro" id="IPR016039">
    <property type="entry name" value="Thiolase-like"/>
</dbReference>